<keyword evidence="2" id="KW-1185">Reference proteome</keyword>
<protein>
    <submittedName>
        <fullName evidence="1">Methylosome subunit pICln</fullName>
    </submittedName>
</protein>
<accession>A0ACC1JKE1</accession>
<organism evidence="1 2">
    <name type="scientific">Coemansia nantahalensis</name>
    <dbReference type="NCBI Taxonomy" id="2789366"/>
    <lineage>
        <taxon>Eukaryota</taxon>
        <taxon>Fungi</taxon>
        <taxon>Fungi incertae sedis</taxon>
        <taxon>Zoopagomycota</taxon>
        <taxon>Kickxellomycotina</taxon>
        <taxon>Kickxellomycetes</taxon>
        <taxon>Kickxellales</taxon>
        <taxon>Kickxellaceae</taxon>
        <taxon>Coemansia</taxon>
    </lineage>
</organism>
<dbReference type="EMBL" id="JANBUJ010003533">
    <property type="protein sequence ID" value="KAJ2760319.1"/>
    <property type="molecule type" value="Genomic_DNA"/>
</dbReference>
<evidence type="ECO:0000313" key="2">
    <source>
        <dbReference type="Proteomes" id="UP001140234"/>
    </source>
</evidence>
<evidence type="ECO:0000313" key="1">
    <source>
        <dbReference type="EMBL" id="KAJ2760319.1"/>
    </source>
</evidence>
<gene>
    <name evidence="1" type="primary">CLNS1A</name>
    <name evidence="1" type="ORF">IWQ57_006335</name>
</gene>
<dbReference type="Proteomes" id="UP001140234">
    <property type="component" value="Unassembled WGS sequence"/>
</dbReference>
<name>A0ACC1JKE1_9FUNG</name>
<comment type="caution">
    <text evidence="1">The sequence shown here is derived from an EMBL/GenBank/DDBJ whole genome shotgun (WGS) entry which is preliminary data.</text>
</comment>
<proteinExistence type="predicted"/>
<sequence>MAVFLVSSVAAPPDARLAVAGTRVAADPPSDRAGATGTLYICESRLLFADAAGCGFSLRYQSIAIHAVSRDASDAPHLYCQLDCRFPGTPASAESDDDDEQFSELRFYPGDADELDAMFDALCACAALNPDAGDESEDSAGGGGGSDNAGDVIRQIDDLDPSALITSEDQLDRLTPRGRDVLAHLESVLEASAESGGHERFADADEEADSDTDGADP</sequence>
<reference evidence="1" key="1">
    <citation type="submission" date="2022-07" db="EMBL/GenBank/DDBJ databases">
        <title>Phylogenomic reconstructions and comparative analyses of Kickxellomycotina fungi.</title>
        <authorList>
            <person name="Reynolds N.K."/>
            <person name="Stajich J.E."/>
            <person name="Barry K."/>
            <person name="Grigoriev I.V."/>
            <person name="Crous P."/>
            <person name="Smith M.E."/>
        </authorList>
    </citation>
    <scope>NUCLEOTIDE SEQUENCE</scope>
    <source>
        <strain evidence="1">CBS 109366</strain>
    </source>
</reference>